<dbReference type="InterPro" id="IPR029058">
    <property type="entry name" value="AB_hydrolase_fold"/>
</dbReference>
<dbReference type="OMA" id="WIGIKEI"/>
<dbReference type="InParanoid" id="A0A0L0HKQ5"/>
<dbReference type="eggNOG" id="ENOG502QQNH">
    <property type="taxonomic scope" value="Eukaryota"/>
</dbReference>
<dbReference type="AlphaFoldDB" id="A0A0L0HKQ5"/>
<dbReference type="SUPFAM" id="SSF53474">
    <property type="entry name" value="alpha/beta-Hydrolases"/>
    <property type="match status" value="1"/>
</dbReference>
<dbReference type="PANTHER" id="PTHR11440">
    <property type="entry name" value="LECITHIN-CHOLESTEROL ACYLTRANSFERASE-RELATED"/>
    <property type="match status" value="1"/>
</dbReference>
<evidence type="ECO:0000313" key="4">
    <source>
        <dbReference type="Proteomes" id="UP000053201"/>
    </source>
</evidence>
<dbReference type="VEuPathDB" id="FungiDB:SPPG_03471"/>
<evidence type="ECO:0000256" key="1">
    <source>
        <dbReference type="ARBA" id="ARBA00007920"/>
    </source>
</evidence>
<organism evidence="3 4">
    <name type="scientific">Spizellomyces punctatus (strain DAOM BR117)</name>
    <dbReference type="NCBI Taxonomy" id="645134"/>
    <lineage>
        <taxon>Eukaryota</taxon>
        <taxon>Fungi</taxon>
        <taxon>Fungi incertae sedis</taxon>
        <taxon>Chytridiomycota</taxon>
        <taxon>Chytridiomycota incertae sedis</taxon>
        <taxon>Chytridiomycetes</taxon>
        <taxon>Spizellomycetales</taxon>
        <taxon>Spizellomycetaceae</taxon>
        <taxon>Spizellomyces</taxon>
    </lineage>
</organism>
<accession>A0A0L0HKQ5</accession>
<name>A0A0L0HKQ5_SPIPD</name>
<dbReference type="Pfam" id="PF05057">
    <property type="entry name" value="DUF676"/>
    <property type="match status" value="1"/>
</dbReference>
<keyword evidence="4" id="KW-1185">Reference proteome</keyword>
<reference evidence="3 4" key="1">
    <citation type="submission" date="2009-08" db="EMBL/GenBank/DDBJ databases">
        <title>The Genome Sequence of Spizellomyces punctatus strain DAOM BR117.</title>
        <authorList>
            <consortium name="The Broad Institute Genome Sequencing Platform"/>
            <person name="Russ C."/>
            <person name="Cuomo C."/>
            <person name="Shea T."/>
            <person name="Young S.K."/>
            <person name="Zeng Q."/>
            <person name="Koehrsen M."/>
            <person name="Haas B."/>
            <person name="Borodovsky M."/>
            <person name="Guigo R."/>
            <person name="Alvarado L."/>
            <person name="Berlin A."/>
            <person name="Bochicchio J."/>
            <person name="Borenstein D."/>
            <person name="Chapman S."/>
            <person name="Chen Z."/>
            <person name="Engels R."/>
            <person name="Freedman E."/>
            <person name="Gellesch M."/>
            <person name="Goldberg J."/>
            <person name="Griggs A."/>
            <person name="Gujja S."/>
            <person name="Heiman D."/>
            <person name="Hepburn T."/>
            <person name="Howarth C."/>
            <person name="Jen D."/>
            <person name="Larson L."/>
            <person name="Lewis B."/>
            <person name="Mehta T."/>
            <person name="Park D."/>
            <person name="Pearson M."/>
            <person name="Roberts A."/>
            <person name="Saif S."/>
            <person name="Shenoy N."/>
            <person name="Sisk P."/>
            <person name="Stolte C."/>
            <person name="Sykes S."/>
            <person name="Thomson T."/>
            <person name="Walk T."/>
            <person name="White J."/>
            <person name="Yandava C."/>
            <person name="Burger G."/>
            <person name="Gray M.W."/>
            <person name="Holland P.W.H."/>
            <person name="King N."/>
            <person name="Lang F.B.F."/>
            <person name="Roger A.J."/>
            <person name="Ruiz-Trillo I."/>
            <person name="Lander E."/>
            <person name="Nusbaum C."/>
        </authorList>
    </citation>
    <scope>NUCLEOTIDE SEQUENCE [LARGE SCALE GENOMIC DNA]</scope>
    <source>
        <strain evidence="3 4">DAOM BR117</strain>
    </source>
</reference>
<dbReference type="STRING" id="645134.A0A0L0HKQ5"/>
<dbReference type="GeneID" id="27686983"/>
<dbReference type="RefSeq" id="XP_016609716.1">
    <property type="nucleotide sequence ID" value="XM_016751735.1"/>
</dbReference>
<protein>
    <recommendedName>
        <fullName evidence="2">DUF676 domain-containing protein</fullName>
    </recommendedName>
</protein>
<dbReference type="Gene3D" id="3.40.50.1820">
    <property type="entry name" value="alpha/beta hydrolase"/>
    <property type="match status" value="1"/>
</dbReference>
<evidence type="ECO:0000313" key="3">
    <source>
        <dbReference type="EMBL" id="KND01677.1"/>
    </source>
</evidence>
<proteinExistence type="inferred from homology"/>
<gene>
    <name evidence="3" type="ORF">SPPG_03471</name>
</gene>
<dbReference type="OrthoDB" id="5592486at2759"/>
<dbReference type="EMBL" id="KQ257454">
    <property type="protein sequence ID" value="KND01677.1"/>
    <property type="molecule type" value="Genomic_DNA"/>
</dbReference>
<sequence>MASFRLLQVSGYPKKAPFGHHICYLHASARVCKDVHDDPRQKVVPWHKYKAPRNTIVLCHGLLGFDMMGPTFLRLHYWRGIKEALSTIGCDVLITRVPRAADVSVRARVLKEVLEAKVPEGNTVNLVAHSMGGLDCRYMISQLLKADHSRPKFNVSSLTTIGTPHHGSSIASLPFISSLLEPLISTLYRSTSLDIRAFIDLTPSYVNNTFNPATPNDPSVAYFSYGADGTESIYQKPFVYPLRFTFEYLMAVEGINDGLVSVKSAQWGEYIKTLKADHIDLINLLNTWRWETVVKNLDAVEKVEEALKQGTEVKGQDVRKAHTQLQKKAKEIGKDLVEHTQAKKEELKDQIEESKFNAIELYLEIATMLANKGF</sequence>
<comment type="similarity">
    <text evidence="1">Belongs to the putative lipase ROG1 family.</text>
</comment>
<dbReference type="Proteomes" id="UP000053201">
    <property type="component" value="Unassembled WGS sequence"/>
</dbReference>
<feature type="domain" description="DUF676" evidence="2">
    <location>
        <begin position="105"/>
        <end position="170"/>
    </location>
</feature>
<evidence type="ECO:0000259" key="2">
    <source>
        <dbReference type="Pfam" id="PF05057"/>
    </source>
</evidence>
<dbReference type="InterPro" id="IPR007751">
    <property type="entry name" value="DUF676_lipase-like"/>
</dbReference>